<evidence type="ECO:0000256" key="4">
    <source>
        <dbReference type="ARBA" id="ARBA00022759"/>
    </source>
</evidence>
<evidence type="ECO:0000256" key="5">
    <source>
        <dbReference type="ARBA" id="ARBA00022801"/>
    </source>
</evidence>
<dbReference type="EMBL" id="LGGD01000002">
    <property type="protein sequence ID" value="KUK63894.1"/>
    <property type="molecule type" value="Genomic_DNA"/>
</dbReference>
<dbReference type="InterPro" id="IPR023534">
    <property type="entry name" value="Rof/RNase_P-like"/>
</dbReference>
<comment type="subunit">
    <text evidence="6">Consists of a catalytic RNA component and at least 4-5 protein subunits.</text>
</comment>
<dbReference type="InterPro" id="IPR023538">
    <property type="entry name" value="RNP1"/>
</dbReference>
<comment type="similarity">
    <text evidence="6">Belongs to the eukaryotic/archaeal RNase P protein component 1 family.</text>
</comment>
<dbReference type="SUPFAM" id="SSF101744">
    <property type="entry name" value="Rof/RNase P subunit-like"/>
    <property type="match status" value="1"/>
</dbReference>
<dbReference type="EC" id="3.1.26.5" evidence="6"/>
<evidence type="ECO:0000256" key="3">
    <source>
        <dbReference type="ARBA" id="ARBA00022722"/>
    </source>
</evidence>
<comment type="function">
    <text evidence="6">Part of ribonuclease P, a protein complex that generates mature tRNA molecules by cleaving their 5'-ends.</text>
</comment>
<dbReference type="InterPro" id="IPR002730">
    <property type="entry name" value="Rpp29/RNP1"/>
</dbReference>
<dbReference type="GO" id="GO:0030677">
    <property type="term" value="C:ribonuclease P complex"/>
    <property type="evidence" value="ECO:0007669"/>
    <property type="project" value="UniProtKB-UniRule"/>
</dbReference>
<keyword evidence="1 6" id="KW-0963">Cytoplasm</keyword>
<name>A0A124G699_9EURY</name>
<dbReference type="SMART" id="SM00538">
    <property type="entry name" value="POP4"/>
    <property type="match status" value="1"/>
</dbReference>
<dbReference type="GO" id="GO:0003723">
    <property type="term" value="F:RNA binding"/>
    <property type="evidence" value="ECO:0007669"/>
    <property type="project" value="InterPro"/>
</dbReference>
<dbReference type="HAMAP" id="MF_00754">
    <property type="entry name" value="RNase_P_1"/>
    <property type="match status" value="1"/>
</dbReference>
<dbReference type="Proteomes" id="UP000054598">
    <property type="component" value="Unassembled WGS sequence"/>
</dbReference>
<evidence type="ECO:0000313" key="10">
    <source>
        <dbReference type="Proteomes" id="UP000054598"/>
    </source>
</evidence>
<dbReference type="Gene3D" id="2.30.30.210">
    <property type="entry name" value="Ribonuclease P/MRP, subunit p29"/>
    <property type="match status" value="1"/>
</dbReference>
<dbReference type="GO" id="GO:0004526">
    <property type="term" value="F:ribonuclease P activity"/>
    <property type="evidence" value="ECO:0007669"/>
    <property type="project" value="UniProtKB-UniRule"/>
</dbReference>
<comment type="catalytic activity">
    <reaction evidence="6">
        <text>Endonucleolytic cleavage of RNA, removing 5'-extranucleotides from tRNA precursor.</text>
        <dbReference type="EC" id="3.1.26.5"/>
    </reaction>
</comment>
<evidence type="ECO:0000313" key="8">
    <source>
        <dbReference type="EMBL" id="KUL05717.1"/>
    </source>
</evidence>
<dbReference type="GO" id="GO:0005737">
    <property type="term" value="C:cytoplasm"/>
    <property type="evidence" value="ECO:0007669"/>
    <property type="project" value="UniProtKB-SubCell"/>
</dbReference>
<proteinExistence type="inferred from homology"/>
<evidence type="ECO:0000256" key="2">
    <source>
        <dbReference type="ARBA" id="ARBA00022694"/>
    </source>
</evidence>
<dbReference type="PATRIC" id="fig|2198.3.peg.1233"/>
<evidence type="ECO:0000313" key="9">
    <source>
        <dbReference type="Proteomes" id="UP000054323"/>
    </source>
</evidence>
<dbReference type="GO" id="GO:0001682">
    <property type="term" value="P:tRNA 5'-leader removal"/>
    <property type="evidence" value="ECO:0007669"/>
    <property type="project" value="UniProtKB-UniRule"/>
</dbReference>
<accession>A0A124G699</accession>
<dbReference type="InterPro" id="IPR036980">
    <property type="entry name" value="RNase_P/MRP_Rpp29_sf"/>
</dbReference>
<keyword evidence="2 6" id="KW-0819">tRNA processing</keyword>
<evidence type="ECO:0000256" key="6">
    <source>
        <dbReference type="HAMAP-Rule" id="MF_00754"/>
    </source>
</evidence>
<dbReference type="Proteomes" id="UP000054323">
    <property type="component" value="Unassembled WGS sequence"/>
</dbReference>
<organism evidence="8 10">
    <name type="scientific">Methanoculleus marisnigri</name>
    <dbReference type="NCBI Taxonomy" id="2198"/>
    <lineage>
        <taxon>Archaea</taxon>
        <taxon>Methanobacteriati</taxon>
        <taxon>Methanobacteriota</taxon>
        <taxon>Stenosarchaea group</taxon>
        <taxon>Methanomicrobia</taxon>
        <taxon>Methanomicrobiales</taxon>
        <taxon>Methanomicrobiaceae</taxon>
        <taxon>Methanoculleus</taxon>
    </lineage>
</organism>
<gene>
    <name evidence="6" type="primary">rnp1</name>
    <name evidence="7" type="ORF">XD82_0034</name>
    <name evidence="8" type="ORF">XE10_0021</name>
</gene>
<comment type="subcellular location">
    <subcellularLocation>
        <location evidence="6">Cytoplasm</location>
    </subcellularLocation>
</comment>
<evidence type="ECO:0000313" key="7">
    <source>
        <dbReference type="EMBL" id="KUK63894.1"/>
    </source>
</evidence>
<comment type="caution">
    <text evidence="8">The sequence shown here is derived from an EMBL/GenBank/DDBJ whole genome shotgun (WGS) entry which is preliminary data.</text>
</comment>
<protein>
    <recommendedName>
        <fullName evidence="6">Ribonuclease P protein component 1</fullName>
        <shortName evidence="6">RNase P component 1</shortName>
        <ecNumber evidence="6">3.1.26.5</ecNumber>
    </recommendedName>
    <alternativeName>
        <fullName evidence="6">Rpp29</fullName>
    </alternativeName>
</protein>
<keyword evidence="5 6" id="KW-0378">Hydrolase</keyword>
<dbReference type="AlphaFoldDB" id="A0A124G699"/>
<sequence>MISPQNVLRHELIGLDVLVAHASNPGHAGVSGRIVDETRNTLVILTGRGEKRIPKRFSVFRLRLPDGTTVDVDGSSLETQPERRISMRIK</sequence>
<reference evidence="8" key="1">
    <citation type="journal article" date="2015" name="MBio">
        <title>Genome-resolved metagenomic analysis reveals roles for candidate phyla and other microbial community members in biogeochemical transformations in oil reservoirs.</title>
        <authorList>
            <person name="Hu P."/>
            <person name="Tom L."/>
            <person name="Singh A."/>
            <person name="Thomas B.C."/>
            <person name="Baker B.J."/>
            <person name="Piceno Y.M."/>
            <person name="Andersen G.L."/>
            <person name="Banfield J.F."/>
        </authorList>
    </citation>
    <scope>NUCLEOTIDE SEQUENCE [LARGE SCALE GENOMIC DNA]</scope>
    <source>
        <strain evidence="7">62_101</strain>
        <strain evidence="8">63_41</strain>
    </source>
</reference>
<keyword evidence="4 6" id="KW-0255">Endonuclease</keyword>
<dbReference type="EMBL" id="LGHE01000001">
    <property type="protein sequence ID" value="KUL05717.1"/>
    <property type="molecule type" value="Genomic_DNA"/>
</dbReference>
<keyword evidence="3 6" id="KW-0540">Nuclease</keyword>
<reference evidence="9 10" key="2">
    <citation type="journal article" date="2015" name="MBio">
        <title>Genome-Resolved Metagenomic Analysis Reveals Roles for Candidate Phyla and Other Microbial Community Members in Biogeochemical Transformations in Oil Reservoirs.</title>
        <authorList>
            <person name="Hu P."/>
            <person name="Tom L."/>
            <person name="Singh A."/>
            <person name="Thomas B.C."/>
            <person name="Baker B.J."/>
            <person name="Piceno Y.M."/>
            <person name="Andersen G.L."/>
            <person name="Banfield J.F."/>
        </authorList>
    </citation>
    <scope>NUCLEOTIDE SEQUENCE [LARGE SCALE GENOMIC DNA]</scope>
</reference>
<dbReference type="Pfam" id="PF01868">
    <property type="entry name" value="RNase_P-MRP_p29"/>
    <property type="match status" value="1"/>
</dbReference>
<evidence type="ECO:0000256" key="1">
    <source>
        <dbReference type="ARBA" id="ARBA00022490"/>
    </source>
</evidence>